<name>A0ACB9DMS4_ARCLA</name>
<accession>A0ACB9DMS4</accession>
<gene>
    <name evidence="1" type="ORF">L6452_10438</name>
</gene>
<sequence>MKMKAPTNITMVVFMVAAMMVLITIPGTAAVNCNYMELVPCADAISSSQAPSAACCSKVKEQRPCFCGYLRDPNLRQFVSPATAQRVASQCGVSIPQC</sequence>
<proteinExistence type="predicted"/>
<reference evidence="2" key="1">
    <citation type="journal article" date="2022" name="Mol. Ecol. Resour.">
        <title>The genomes of chicory, endive, great burdock and yacon provide insights into Asteraceae palaeo-polyploidization history and plant inulin production.</title>
        <authorList>
            <person name="Fan W."/>
            <person name="Wang S."/>
            <person name="Wang H."/>
            <person name="Wang A."/>
            <person name="Jiang F."/>
            <person name="Liu H."/>
            <person name="Zhao H."/>
            <person name="Xu D."/>
            <person name="Zhang Y."/>
        </authorList>
    </citation>
    <scope>NUCLEOTIDE SEQUENCE [LARGE SCALE GENOMIC DNA]</scope>
    <source>
        <strain evidence="2">cv. Niubang</strain>
    </source>
</reference>
<dbReference type="EMBL" id="CM042049">
    <property type="protein sequence ID" value="KAI3747785.1"/>
    <property type="molecule type" value="Genomic_DNA"/>
</dbReference>
<evidence type="ECO:0000313" key="1">
    <source>
        <dbReference type="EMBL" id="KAI3747785.1"/>
    </source>
</evidence>
<reference evidence="1 2" key="2">
    <citation type="journal article" date="2022" name="Mol. Ecol. Resour.">
        <title>The genomes of chicory, endive, great burdock and yacon provide insights into Asteraceae paleo-polyploidization history and plant inulin production.</title>
        <authorList>
            <person name="Fan W."/>
            <person name="Wang S."/>
            <person name="Wang H."/>
            <person name="Wang A."/>
            <person name="Jiang F."/>
            <person name="Liu H."/>
            <person name="Zhao H."/>
            <person name="Xu D."/>
            <person name="Zhang Y."/>
        </authorList>
    </citation>
    <scope>NUCLEOTIDE SEQUENCE [LARGE SCALE GENOMIC DNA]</scope>
    <source>
        <strain evidence="2">cv. Niubang</strain>
    </source>
</reference>
<evidence type="ECO:0000313" key="2">
    <source>
        <dbReference type="Proteomes" id="UP001055879"/>
    </source>
</evidence>
<dbReference type="Proteomes" id="UP001055879">
    <property type="component" value="Linkage Group LG03"/>
</dbReference>
<protein>
    <submittedName>
        <fullName evidence="1">Uncharacterized protein</fullName>
    </submittedName>
</protein>
<comment type="caution">
    <text evidence="1">The sequence shown here is derived from an EMBL/GenBank/DDBJ whole genome shotgun (WGS) entry which is preliminary data.</text>
</comment>
<organism evidence="1 2">
    <name type="scientific">Arctium lappa</name>
    <name type="common">Greater burdock</name>
    <name type="synonym">Lappa major</name>
    <dbReference type="NCBI Taxonomy" id="4217"/>
    <lineage>
        <taxon>Eukaryota</taxon>
        <taxon>Viridiplantae</taxon>
        <taxon>Streptophyta</taxon>
        <taxon>Embryophyta</taxon>
        <taxon>Tracheophyta</taxon>
        <taxon>Spermatophyta</taxon>
        <taxon>Magnoliopsida</taxon>
        <taxon>eudicotyledons</taxon>
        <taxon>Gunneridae</taxon>
        <taxon>Pentapetalae</taxon>
        <taxon>asterids</taxon>
        <taxon>campanulids</taxon>
        <taxon>Asterales</taxon>
        <taxon>Asteraceae</taxon>
        <taxon>Carduoideae</taxon>
        <taxon>Cardueae</taxon>
        <taxon>Arctiinae</taxon>
        <taxon>Arctium</taxon>
    </lineage>
</organism>
<keyword evidence="2" id="KW-1185">Reference proteome</keyword>